<accession>A0ACC0ZVI0</accession>
<dbReference type="EMBL" id="CM047909">
    <property type="protein sequence ID" value="KAJ0078978.1"/>
    <property type="molecule type" value="Genomic_DNA"/>
</dbReference>
<evidence type="ECO:0000313" key="2">
    <source>
        <dbReference type="Proteomes" id="UP001164250"/>
    </source>
</evidence>
<reference evidence="2" key="1">
    <citation type="journal article" date="2023" name="G3 (Bethesda)">
        <title>Genome assembly and association tests identify interacting loci associated with vigor, precocity, and sex in interspecific pistachio rootstocks.</title>
        <authorList>
            <person name="Palmer W."/>
            <person name="Jacygrad E."/>
            <person name="Sagayaradj S."/>
            <person name="Cavanaugh K."/>
            <person name="Han R."/>
            <person name="Bertier L."/>
            <person name="Beede B."/>
            <person name="Kafkas S."/>
            <person name="Golino D."/>
            <person name="Preece J."/>
            <person name="Michelmore R."/>
        </authorList>
    </citation>
    <scope>NUCLEOTIDE SEQUENCE [LARGE SCALE GENOMIC DNA]</scope>
</reference>
<keyword evidence="2" id="KW-1185">Reference proteome</keyword>
<organism evidence="1 2">
    <name type="scientific">Pistacia atlantica</name>
    <dbReference type="NCBI Taxonomy" id="434234"/>
    <lineage>
        <taxon>Eukaryota</taxon>
        <taxon>Viridiplantae</taxon>
        <taxon>Streptophyta</taxon>
        <taxon>Embryophyta</taxon>
        <taxon>Tracheophyta</taxon>
        <taxon>Spermatophyta</taxon>
        <taxon>Magnoliopsida</taxon>
        <taxon>eudicotyledons</taxon>
        <taxon>Gunneridae</taxon>
        <taxon>Pentapetalae</taxon>
        <taxon>rosids</taxon>
        <taxon>malvids</taxon>
        <taxon>Sapindales</taxon>
        <taxon>Anacardiaceae</taxon>
        <taxon>Pistacia</taxon>
    </lineage>
</organism>
<name>A0ACC0ZVI0_9ROSI</name>
<evidence type="ECO:0000313" key="1">
    <source>
        <dbReference type="EMBL" id="KAJ0078978.1"/>
    </source>
</evidence>
<dbReference type="Proteomes" id="UP001164250">
    <property type="component" value="Chromosome 13"/>
</dbReference>
<proteinExistence type="predicted"/>
<comment type="caution">
    <text evidence="1">The sequence shown here is derived from an EMBL/GenBank/DDBJ whole genome shotgun (WGS) entry which is preliminary data.</text>
</comment>
<sequence>MASASLLCKIRWNFELGVIVGQLSRHRHTKVKDQAIIVMKELVNNTEDNHQASDSKPNV</sequence>
<protein>
    <submittedName>
        <fullName evidence="1">Uncharacterized protein</fullName>
    </submittedName>
</protein>
<gene>
    <name evidence="1" type="ORF">Patl1_22348</name>
</gene>